<evidence type="ECO:0000313" key="1">
    <source>
        <dbReference type="EMBL" id="VWC39429.1"/>
    </source>
</evidence>
<accession>A0A6P2RZX2</accession>
<gene>
    <name evidence="1" type="ORF">BLA15945_06951</name>
</gene>
<dbReference type="Proteomes" id="UP000494174">
    <property type="component" value="Unassembled WGS sequence"/>
</dbReference>
<protein>
    <submittedName>
        <fullName evidence="1">Uncharacterized protein</fullName>
    </submittedName>
</protein>
<name>A0A6P2RZX2_BURL3</name>
<dbReference type="AlphaFoldDB" id="A0A6P2RZX2"/>
<dbReference type="EMBL" id="CABVPU010000041">
    <property type="protein sequence ID" value="VWC39429.1"/>
    <property type="molecule type" value="Genomic_DNA"/>
</dbReference>
<proteinExistence type="predicted"/>
<dbReference type="RefSeq" id="WP_174973605.1">
    <property type="nucleotide sequence ID" value="NZ_CABVPU010000041.1"/>
</dbReference>
<reference evidence="1 2" key="1">
    <citation type="submission" date="2019-09" db="EMBL/GenBank/DDBJ databases">
        <authorList>
            <person name="Depoorter E."/>
        </authorList>
    </citation>
    <scope>NUCLEOTIDE SEQUENCE [LARGE SCALE GENOMIC DNA]</scope>
    <source>
        <strain evidence="1">R-15945</strain>
    </source>
</reference>
<organism evidence="1 2">
    <name type="scientific">Burkholderia lata (strain ATCC 17760 / DSM 23089 / LMG 22485 / NCIMB 9086 / R18194 / 383)</name>
    <dbReference type="NCBI Taxonomy" id="482957"/>
    <lineage>
        <taxon>Bacteria</taxon>
        <taxon>Pseudomonadati</taxon>
        <taxon>Pseudomonadota</taxon>
        <taxon>Betaproteobacteria</taxon>
        <taxon>Burkholderiales</taxon>
        <taxon>Burkholderiaceae</taxon>
        <taxon>Burkholderia</taxon>
        <taxon>Burkholderia cepacia complex</taxon>
    </lineage>
</organism>
<sequence length="491" mass="54933">MNNIDYIGIQAALARLPSDHDASGAHRPTVSEIFTPRQHAFALDPDTPVVVGARGSGKSFWAGVLQHDDTRNFAALAYPQVDLESVVVEAGYTGIASEGGVTSRNIDARVPTGQEAQQGFEFWQAVIMRAAKRAAAPDTEQPTLRDLMAQYADPEDADRELSRLDRHFASSRKTLIVTFDALDTISTEWKRSRKLLDALFEVIWSLRARRAIRGKVFIRPEQFNDETLRFVELPKLRSMRIELVWSKEDLYGMMFSQLLQLAELKARRSLISLASEADADYPADMRTWFRKRSLYADGAAQQRMMVCLAGLYMGRGAKKGGTYDWPYNHLGDAHGRVTPRSFMKLFSEAGKYPHTLSLQAISADGIRHGLREASRVRVDQLVLEYPWIKRAIAPLAGVTVPCDPTRIYELWEETKTVDTILKAAKSQTTGFLPPFEFAKASNPVEALALAMENIGVLSFRSDGRIDMPDLFRVAALMLKRGATPPLKNLSR</sequence>
<evidence type="ECO:0000313" key="2">
    <source>
        <dbReference type="Proteomes" id="UP000494174"/>
    </source>
</evidence>